<name>A0A8X6QKK1_NEPPI</name>
<organism evidence="1 2">
    <name type="scientific">Nephila pilipes</name>
    <name type="common">Giant wood spider</name>
    <name type="synonym">Nephila maculata</name>
    <dbReference type="NCBI Taxonomy" id="299642"/>
    <lineage>
        <taxon>Eukaryota</taxon>
        <taxon>Metazoa</taxon>
        <taxon>Ecdysozoa</taxon>
        <taxon>Arthropoda</taxon>
        <taxon>Chelicerata</taxon>
        <taxon>Arachnida</taxon>
        <taxon>Araneae</taxon>
        <taxon>Araneomorphae</taxon>
        <taxon>Entelegynae</taxon>
        <taxon>Araneoidea</taxon>
        <taxon>Nephilidae</taxon>
        <taxon>Nephila</taxon>
    </lineage>
</organism>
<proteinExistence type="predicted"/>
<gene>
    <name evidence="1" type="ORF">NPIL_546481</name>
</gene>
<reference evidence="1" key="1">
    <citation type="submission" date="2020-08" db="EMBL/GenBank/DDBJ databases">
        <title>Multicomponent nature underlies the extraordinary mechanical properties of spider dragline silk.</title>
        <authorList>
            <person name="Kono N."/>
            <person name="Nakamura H."/>
            <person name="Mori M."/>
            <person name="Yoshida Y."/>
            <person name="Ohtoshi R."/>
            <person name="Malay A.D."/>
            <person name="Moran D.A.P."/>
            <person name="Tomita M."/>
            <person name="Numata K."/>
            <person name="Arakawa K."/>
        </authorList>
    </citation>
    <scope>NUCLEOTIDE SEQUENCE</scope>
</reference>
<dbReference type="EMBL" id="BMAW01126851">
    <property type="protein sequence ID" value="GFU18537.1"/>
    <property type="molecule type" value="Genomic_DNA"/>
</dbReference>
<comment type="caution">
    <text evidence="1">The sequence shown here is derived from an EMBL/GenBank/DDBJ whole genome shotgun (WGS) entry which is preliminary data.</text>
</comment>
<evidence type="ECO:0000313" key="1">
    <source>
        <dbReference type="EMBL" id="GFU18537.1"/>
    </source>
</evidence>
<protein>
    <submittedName>
        <fullName evidence="1">Uncharacterized protein</fullName>
    </submittedName>
</protein>
<dbReference type="AlphaFoldDB" id="A0A8X6QKK1"/>
<sequence>MKIFRGVNQPTRGTGDKQEVTRFRSGLAFRKSTNPGFPYDVVVMKLAPDPFLWVFRRTSRSTLPRINGFGVHFGSNSLISFGVARFGDRTPPAGVHLLSIASSDE</sequence>
<dbReference type="Proteomes" id="UP000887013">
    <property type="component" value="Unassembled WGS sequence"/>
</dbReference>
<evidence type="ECO:0000313" key="2">
    <source>
        <dbReference type="Proteomes" id="UP000887013"/>
    </source>
</evidence>
<accession>A0A8X6QKK1</accession>
<keyword evidence="2" id="KW-1185">Reference proteome</keyword>